<evidence type="ECO:0000313" key="3">
    <source>
        <dbReference type="Proteomes" id="UP001176940"/>
    </source>
</evidence>
<dbReference type="EMBL" id="CAUEEQ010015130">
    <property type="protein sequence ID" value="CAJ0938852.1"/>
    <property type="molecule type" value="Genomic_DNA"/>
</dbReference>
<dbReference type="Gene3D" id="3.30.420.10">
    <property type="entry name" value="Ribonuclease H-like superfamily/Ribonuclease H"/>
    <property type="match status" value="1"/>
</dbReference>
<gene>
    <name evidence="2" type="ORF">RIMI_LOCUS10881225</name>
    <name evidence="1" type="ORF">RIMI_LOCUS7844307</name>
</gene>
<protein>
    <recommendedName>
        <fullName evidence="4">Tc1-like transposase DDE domain-containing protein</fullName>
    </recommendedName>
</protein>
<proteinExistence type="predicted"/>
<keyword evidence="3" id="KW-1185">Reference proteome</keyword>
<dbReference type="EMBL" id="CAUEEQ010023990">
    <property type="protein sequence ID" value="CAJ0945418.1"/>
    <property type="molecule type" value="Genomic_DNA"/>
</dbReference>
<dbReference type="Proteomes" id="UP001176940">
    <property type="component" value="Unassembled WGS sequence"/>
</dbReference>
<evidence type="ECO:0008006" key="4">
    <source>
        <dbReference type="Google" id="ProtNLM"/>
    </source>
</evidence>
<sequence>MEWPSQSPYLNPMEYFWRELKLRVCKQQTQNLNDLEMICKESSVPTHYHMRLRPHTLPHEAPSTHITTQCSVLTHYHTMLRPHTLPHEAPSPHITTRCSILTHCHTRLRPRTLPHDAPSPHITT</sequence>
<dbReference type="InterPro" id="IPR036397">
    <property type="entry name" value="RNaseH_sf"/>
</dbReference>
<evidence type="ECO:0000313" key="1">
    <source>
        <dbReference type="EMBL" id="CAJ0938852.1"/>
    </source>
</evidence>
<organism evidence="2 3">
    <name type="scientific">Ranitomeya imitator</name>
    <name type="common">mimic poison frog</name>
    <dbReference type="NCBI Taxonomy" id="111125"/>
    <lineage>
        <taxon>Eukaryota</taxon>
        <taxon>Metazoa</taxon>
        <taxon>Chordata</taxon>
        <taxon>Craniata</taxon>
        <taxon>Vertebrata</taxon>
        <taxon>Euteleostomi</taxon>
        <taxon>Amphibia</taxon>
        <taxon>Batrachia</taxon>
        <taxon>Anura</taxon>
        <taxon>Neobatrachia</taxon>
        <taxon>Hyloidea</taxon>
        <taxon>Dendrobatidae</taxon>
        <taxon>Dendrobatinae</taxon>
        <taxon>Ranitomeya</taxon>
    </lineage>
</organism>
<name>A0ABN9LM24_9NEOB</name>
<comment type="caution">
    <text evidence="2">The sequence shown here is derived from an EMBL/GenBank/DDBJ whole genome shotgun (WGS) entry which is preliminary data.</text>
</comment>
<evidence type="ECO:0000313" key="2">
    <source>
        <dbReference type="EMBL" id="CAJ0945418.1"/>
    </source>
</evidence>
<reference evidence="2" key="1">
    <citation type="submission" date="2023-07" db="EMBL/GenBank/DDBJ databases">
        <authorList>
            <person name="Stuckert A."/>
        </authorList>
    </citation>
    <scope>NUCLEOTIDE SEQUENCE</scope>
</reference>
<accession>A0ABN9LM24</accession>